<dbReference type="InterPro" id="IPR059141">
    <property type="entry name" value="Beta-prop_Nup120_160"/>
</dbReference>
<dbReference type="STRING" id="391180.A0A2Y9JY99"/>
<name>A0A2Y9JY99_ENHLU</name>
<feature type="domain" description="Nucleoporin Nup120/160 beta-propeller" evidence="4">
    <location>
        <begin position="85"/>
        <end position="162"/>
    </location>
</feature>
<dbReference type="PANTHER" id="PTHR21286:SF0">
    <property type="entry name" value="NUCLEAR PORE COMPLEX PROTEIN NUP160"/>
    <property type="match status" value="1"/>
</dbReference>
<gene>
    <name evidence="6" type="primary">LOC111149638</name>
</gene>
<evidence type="ECO:0000256" key="2">
    <source>
        <dbReference type="ARBA" id="ARBA00022448"/>
    </source>
</evidence>
<dbReference type="OrthoDB" id="9739044at2759"/>
<dbReference type="PANTHER" id="PTHR21286">
    <property type="entry name" value="NUCLEAR PORE COMPLEX PROTEIN NUP160"/>
    <property type="match status" value="1"/>
</dbReference>
<keyword evidence="3" id="KW-0539">Nucleus</keyword>
<dbReference type="GO" id="GO:0017056">
    <property type="term" value="F:structural constituent of nuclear pore"/>
    <property type="evidence" value="ECO:0007669"/>
    <property type="project" value="TreeGrafter"/>
</dbReference>
<comment type="subcellular location">
    <subcellularLocation>
        <location evidence="1">Nucleus</location>
    </subcellularLocation>
</comment>
<protein>
    <submittedName>
        <fullName evidence="6">Nuclear pore complex protein Nup160-like</fullName>
    </submittedName>
</protein>
<dbReference type="Pfam" id="PF11715">
    <property type="entry name" value="Beta-prop_Nup120_160"/>
    <property type="match status" value="1"/>
</dbReference>
<accession>A0A2Y9JY99</accession>
<keyword evidence="2" id="KW-0813">Transport</keyword>
<organism evidence="5 6">
    <name type="scientific">Enhydra lutris kenyoni</name>
    <name type="common">northern sea otter</name>
    <dbReference type="NCBI Taxonomy" id="391180"/>
    <lineage>
        <taxon>Eukaryota</taxon>
        <taxon>Metazoa</taxon>
        <taxon>Chordata</taxon>
        <taxon>Craniata</taxon>
        <taxon>Vertebrata</taxon>
        <taxon>Euteleostomi</taxon>
        <taxon>Mammalia</taxon>
        <taxon>Eutheria</taxon>
        <taxon>Laurasiatheria</taxon>
        <taxon>Carnivora</taxon>
        <taxon>Caniformia</taxon>
        <taxon>Musteloidea</taxon>
        <taxon>Mustelidae</taxon>
        <taxon>Lutrinae</taxon>
        <taxon>Enhydra</taxon>
    </lineage>
</organism>
<proteinExistence type="predicted"/>
<dbReference type="KEGG" id="elk:111149638"/>
<dbReference type="InterPro" id="IPR021717">
    <property type="entry name" value="Nucleoporin_Nup160"/>
</dbReference>
<evidence type="ECO:0000313" key="6">
    <source>
        <dbReference type="RefSeq" id="XP_022362535.1"/>
    </source>
</evidence>
<keyword evidence="5" id="KW-1185">Reference proteome</keyword>
<dbReference type="AlphaFoldDB" id="A0A2Y9JY99"/>
<evidence type="ECO:0000259" key="4">
    <source>
        <dbReference type="Pfam" id="PF11715"/>
    </source>
</evidence>
<dbReference type="GeneID" id="111149638"/>
<dbReference type="GO" id="GO:0005643">
    <property type="term" value="C:nuclear pore"/>
    <property type="evidence" value="ECO:0007669"/>
    <property type="project" value="UniProtKB-ARBA"/>
</dbReference>
<evidence type="ECO:0000256" key="3">
    <source>
        <dbReference type="ARBA" id="ARBA00023242"/>
    </source>
</evidence>
<dbReference type="RefSeq" id="XP_022362535.1">
    <property type="nucleotide sequence ID" value="XM_022506827.1"/>
</dbReference>
<evidence type="ECO:0000256" key="1">
    <source>
        <dbReference type="ARBA" id="ARBA00004123"/>
    </source>
</evidence>
<dbReference type="Proteomes" id="UP000248482">
    <property type="component" value="Unplaced"/>
</dbReference>
<evidence type="ECO:0000313" key="5">
    <source>
        <dbReference type="Proteomes" id="UP000248482"/>
    </source>
</evidence>
<sequence>MAARPSSRPVGPCGGGGKMAAAGALERSFVELSGAERERPRHFREFTVSGIGTANALAGAVKYGESAGGFYYMESGKLFSVTRNRFIHWKTSGDTLELVEESLDVNLLNNTVRLKFQNCIVLPGGVHVSETQNHVIILILTNQTVHRLLLPHPSRMYRSVSWLRVISLTSQTTLAIRNLMLEQCPLEIEGKWDLLPLTKRTLIVTI</sequence>
<reference evidence="6" key="1">
    <citation type="submission" date="2025-08" db="UniProtKB">
        <authorList>
            <consortium name="RefSeq"/>
        </authorList>
    </citation>
    <scope>IDENTIFICATION</scope>
    <source>
        <tissue evidence="6">Blood</tissue>
    </source>
</reference>